<feature type="transmembrane region" description="Helical" evidence="3">
    <location>
        <begin position="30"/>
        <end position="50"/>
    </location>
</feature>
<sequence length="428" mass="49483">MLRFLIPIVLVLILELYTFFSIRALTNNKFILIGFWIFTVVVYAVFFYQMNLAQREGRFSLSTGYAIALALTALVPKLFIFAILFTEDLYRLFAYFQHNGMTVGEAIPSRRKFISQLALGIAAIPFAGFLYGIFQGRYNYRVIKHTMFFDDLPEAFDGYKLTQISDIHSGSFDNKEKIEYAVDLINEQKSDVILFTGDIVNAIAEEMDPWIDTFKRLEAKDGLFSILGNHDYGYYAYRDQKDIDENHQKIEKVHEAIGFDLLLNDKRTLERNGEKLHILGVENWGASRHFPKRGSLREASKDVVDGEFNILLSHDPSHFDYKEMEIRKKEKEDPAVITDEPNVINFEKKIQLTLAGHTHGMQFGIEIPFLNLKWSPAKYRYPRWAGLYEEAGKYLHVNRGFGVLAFPGRVGIWPEITVIELKKREKIA</sequence>
<evidence type="ECO:0000313" key="5">
    <source>
        <dbReference type="EMBL" id="MBC8753053.1"/>
    </source>
</evidence>
<dbReference type="Pfam" id="PF00149">
    <property type="entry name" value="Metallophos"/>
    <property type="match status" value="1"/>
</dbReference>
<keyword evidence="1" id="KW-0479">Metal-binding</keyword>
<evidence type="ECO:0000256" key="1">
    <source>
        <dbReference type="ARBA" id="ARBA00022723"/>
    </source>
</evidence>
<name>A0ABR7Q3M0_9FLAO</name>
<keyword evidence="2" id="KW-0378">Hydrolase</keyword>
<dbReference type="Proteomes" id="UP000619238">
    <property type="component" value="Unassembled WGS sequence"/>
</dbReference>
<evidence type="ECO:0000313" key="6">
    <source>
        <dbReference type="Proteomes" id="UP000619238"/>
    </source>
</evidence>
<protein>
    <submittedName>
        <fullName evidence="5">Metallophosphoesterase</fullName>
    </submittedName>
</protein>
<dbReference type="InterPro" id="IPR004843">
    <property type="entry name" value="Calcineurin-like_PHP"/>
</dbReference>
<keyword evidence="3" id="KW-0812">Transmembrane</keyword>
<reference evidence="5 6" key="1">
    <citation type="submission" date="2020-07" db="EMBL/GenBank/DDBJ databases">
        <title>Description of Kordia aestuariivivens sp. nov., isolated from a tidal flat.</title>
        <authorList>
            <person name="Park S."/>
            <person name="Yoon J.-H."/>
        </authorList>
    </citation>
    <scope>NUCLEOTIDE SEQUENCE [LARGE SCALE GENOMIC DNA]</scope>
    <source>
        <strain evidence="5 6">YSTF-M3</strain>
    </source>
</reference>
<keyword evidence="3" id="KW-1133">Transmembrane helix</keyword>
<organism evidence="5 6">
    <name type="scientific">Kordia aestuariivivens</name>
    <dbReference type="NCBI Taxonomy" id="2759037"/>
    <lineage>
        <taxon>Bacteria</taxon>
        <taxon>Pseudomonadati</taxon>
        <taxon>Bacteroidota</taxon>
        <taxon>Flavobacteriia</taxon>
        <taxon>Flavobacteriales</taxon>
        <taxon>Flavobacteriaceae</taxon>
        <taxon>Kordia</taxon>
    </lineage>
</organism>
<feature type="transmembrane region" description="Helical" evidence="3">
    <location>
        <begin position="5"/>
        <end position="24"/>
    </location>
</feature>
<dbReference type="SUPFAM" id="SSF56300">
    <property type="entry name" value="Metallo-dependent phosphatases"/>
    <property type="match status" value="1"/>
</dbReference>
<feature type="transmembrane region" description="Helical" evidence="3">
    <location>
        <begin position="113"/>
        <end position="134"/>
    </location>
</feature>
<evidence type="ECO:0000259" key="4">
    <source>
        <dbReference type="Pfam" id="PF00149"/>
    </source>
</evidence>
<comment type="caution">
    <text evidence="5">The sequence shown here is derived from an EMBL/GenBank/DDBJ whole genome shotgun (WGS) entry which is preliminary data.</text>
</comment>
<feature type="transmembrane region" description="Helical" evidence="3">
    <location>
        <begin position="62"/>
        <end position="85"/>
    </location>
</feature>
<keyword evidence="3" id="KW-0472">Membrane</keyword>
<keyword evidence="6" id="KW-1185">Reference proteome</keyword>
<dbReference type="RefSeq" id="WP_187560101.1">
    <property type="nucleotide sequence ID" value="NZ_JACGWS010000001.1"/>
</dbReference>
<evidence type="ECO:0000256" key="3">
    <source>
        <dbReference type="SAM" id="Phobius"/>
    </source>
</evidence>
<accession>A0ABR7Q3M0</accession>
<dbReference type="InterPro" id="IPR029052">
    <property type="entry name" value="Metallo-depent_PP-like"/>
</dbReference>
<evidence type="ECO:0000256" key="2">
    <source>
        <dbReference type="ARBA" id="ARBA00022801"/>
    </source>
</evidence>
<dbReference type="InterPro" id="IPR051158">
    <property type="entry name" value="Metallophosphoesterase_sf"/>
</dbReference>
<dbReference type="Gene3D" id="3.60.21.10">
    <property type="match status" value="1"/>
</dbReference>
<feature type="domain" description="Calcineurin-like phosphoesterase" evidence="4">
    <location>
        <begin position="160"/>
        <end position="360"/>
    </location>
</feature>
<gene>
    <name evidence="5" type="ORF">H2O64_00110</name>
</gene>
<proteinExistence type="predicted"/>
<dbReference type="PANTHER" id="PTHR31302:SF31">
    <property type="entry name" value="PHOSPHODIESTERASE YAEI"/>
    <property type="match status" value="1"/>
</dbReference>
<dbReference type="EMBL" id="JACGWS010000001">
    <property type="protein sequence ID" value="MBC8753053.1"/>
    <property type="molecule type" value="Genomic_DNA"/>
</dbReference>
<dbReference type="PANTHER" id="PTHR31302">
    <property type="entry name" value="TRANSMEMBRANE PROTEIN WITH METALLOPHOSPHOESTERASE DOMAIN-RELATED"/>
    <property type="match status" value="1"/>
</dbReference>